<sequence>MDVKIEEEDQVLLQFSSLSNSFDHPVTMILHEKDTLKREEVMTILLSNETRSKSGYSTGECLLVKGNDLKFHSKEKEVENSYDSPAEVELDGSGNVDEHDDSSDSDVIYVVQPAEVEPYSIAREKAIREIRLPLSYVGLRVRTDVRKDCLSTRRFGGGDLYIQPEGIIRSRDEILELKKKLNVEFEMKDLGHTLKILGMMIKRDMEHGLL</sequence>
<evidence type="ECO:0000313" key="2">
    <source>
        <dbReference type="EMBL" id="KAK8916112.1"/>
    </source>
</evidence>
<dbReference type="EMBL" id="JBBWWQ010000020">
    <property type="protein sequence ID" value="KAK8916112.1"/>
    <property type="molecule type" value="Genomic_DNA"/>
</dbReference>
<evidence type="ECO:0000256" key="1">
    <source>
        <dbReference type="SAM" id="MobiDB-lite"/>
    </source>
</evidence>
<name>A0AAP0FUK7_9ASPA</name>
<organism evidence="2 3">
    <name type="scientific">Platanthera zijinensis</name>
    <dbReference type="NCBI Taxonomy" id="2320716"/>
    <lineage>
        <taxon>Eukaryota</taxon>
        <taxon>Viridiplantae</taxon>
        <taxon>Streptophyta</taxon>
        <taxon>Embryophyta</taxon>
        <taxon>Tracheophyta</taxon>
        <taxon>Spermatophyta</taxon>
        <taxon>Magnoliopsida</taxon>
        <taxon>Liliopsida</taxon>
        <taxon>Asparagales</taxon>
        <taxon>Orchidaceae</taxon>
        <taxon>Orchidoideae</taxon>
        <taxon>Orchideae</taxon>
        <taxon>Orchidinae</taxon>
        <taxon>Platanthera</taxon>
    </lineage>
</organism>
<feature type="region of interest" description="Disordered" evidence="1">
    <location>
        <begin position="77"/>
        <end position="103"/>
    </location>
</feature>
<comment type="caution">
    <text evidence="2">The sequence shown here is derived from an EMBL/GenBank/DDBJ whole genome shotgun (WGS) entry which is preliminary data.</text>
</comment>
<protein>
    <submittedName>
        <fullName evidence="2">Uncharacterized protein</fullName>
    </submittedName>
</protein>
<proteinExistence type="predicted"/>
<evidence type="ECO:0000313" key="3">
    <source>
        <dbReference type="Proteomes" id="UP001418222"/>
    </source>
</evidence>
<accession>A0AAP0FUK7</accession>
<reference evidence="2 3" key="1">
    <citation type="journal article" date="2022" name="Nat. Plants">
        <title>Genomes of leafy and leafless Platanthera orchids illuminate the evolution of mycoheterotrophy.</title>
        <authorList>
            <person name="Li M.H."/>
            <person name="Liu K.W."/>
            <person name="Li Z."/>
            <person name="Lu H.C."/>
            <person name="Ye Q.L."/>
            <person name="Zhang D."/>
            <person name="Wang J.Y."/>
            <person name="Li Y.F."/>
            <person name="Zhong Z.M."/>
            <person name="Liu X."/>
            <person name="Yu X."/>
            <person name="Liu D.K."/>
            <person name="Tu X.D."/>
            <person name="Liu B."/>
            <person name="Hao Y."/>
            <person name="Liao X.Y."/>
            <person name="Jiang Y.T."/>
            <person name="Sun W.H."/>
            <person name="Chen J."/>
            <person name="Chen Y.Q."/>
            <person name="Ai Y."/>
            <person name="Zhai J.W."/>
            <person name="Wu S.S."/>
            <person name="Zhou Z."/>
            <person name="Hsiao Y.Y."/>
            <person name="Wu W.L."/>
            <person name="Chen Y.Y."/>
            <person name="Lin Y.F."/>
            <person name="Hsu J.L."/>
            <person name="Li C.Y."/>
            <person name="Wang Z.W."/>
            <person name="Zhao X."/>
            <person name="Zhong W.Y."/>
            <person name="Ma X.K."/>
            <person name="Ma L."/>
            <person name="Huang J."/>
            <person name="Chen G.Z."/>
            <person name="Huang M.Z."/>
            <person name="Huang L."/>
            <person name="Peng D.H."/>
            <person name="Luo Y.B."/>
            <person name="Zou S.Q."/>
            <person name="Chen S.P."/>
            <person name="Lan S."/>
            <person name="Tsai W.C."/>
            <person name="Van de Peer Y."/>
            <person name="Liu Z.J."/>
        </authorList>
    </citation>
    <scope>NUCLEOTIDE SEQUENCE [LARGE SCALE GENOMIC DNA]</scope>
    <source>
        <strain evidence="2">Lor287</strain>
    </source>
</reference>
<gene>
    <name evidence="2" type="ORF">KSP39_PZI022299</name>
</gene>
<keyword evidence="3" id="KW-1185">Reference proteome</keyword>
<dbReference type="Proteomes" id="UP001418222">
    <property type="component" value="Unassembled WGS sequence"/>
</dbReference>
<dbReference type="AlphaFoldDB" id="A0AAP0FUK7"/>